<keyword evidence="9" id="KW-1185">Reference proteome</keyword>
<proteinExistence type="inferred from homology"/>
<dbReference type="GO" id="GO:0005524">
    <property type="term" value="F:ATP binding"/>
    <property type="evidence" value="ECO:0007669"/>
    <property type="project" value="UniProtKB-UniRule"/>
</dbReference>
<dbReference type="SUPFAM" id="SSF55931">
    <property type="entry name" value="Glutamine synthetase/guanido kinase"/>
    <property type="match status" value="1"/>
</dbReference>
<dbReference type="InterPro" id="IPR022414">
    <property type="entry name" value="ATP-guanido_PTrfase_cat"/>
</dbReference>
<dbReference type="AlphaFoldDB" id="A0A3P7QXK4"/>
<dbReference type="GO" id="GO:0004054">
    <property type="term" value="F:arginine kinase activity"/>
    <property type="evidence" value="ECO:0007669"/>
    <property type="project" value="UniProtKB-EC"/>
</dbReference>
<sequence>MIACNKPKFFVKHIEKLVQFARDKRLGWLTFCPTNLGSTVRASVHIKLPKLTANVSTFKALCDRLNLQIRGVHGEHSEPISGIYDISNKVETKVFVLSLQGRLGISEYEAVKQMYDGVKELIRAEEML</sequence>
<feature type="binding site" evidence="6">
    <location>
        <begin position="41"/>
        <end position="45"/>
    </location>
    <ligand>
        <name>ATP</name>
        <dbReference type="ChEBI" id="CHEBI:30616"/>
    </ligand>
</feature>
<dbReference type="Proteomes" id="UP000271889">
    <property type="component" value="Unassembled WGS sequence"/>
</dbReference>
<dbReference type="GO" id="GO:0005615">
    <property type="term" value="C:extracellular space"/>
    <property type="evidence" value="ECO:0007669"/>
    <property type="project" value="TreeGrafter"/>
</dbReference>
<dbReference type="EC" id="2.7.3.3" evidence="1"/>
<protein>
    <recommendedName>
        <fullName evidence="1">arginine kinase</fullName>
        <ecNumber evidence="1">2.7.3.3</ecNumber>
    </recommendedName>
</protein>
<organism evidence="8 9">
    <name type="scientific">Cylicostephanus goldi</name>
    <name type="common">Nematode worm</name>
    <dbReference type="NCBI Taxonomy" id="71465"/>
    <lineage>
        <taxon>Eukaryota</taxon>
        <taxon>Metazoa</taxon>
        <taxon>Ecdysozoa</taxon>
        <taxon>Nematoda</taxon>
        <taxon>Chromadorea</taxon>
        <taxon>Rhabditida</taxon>
        <taxon>Rhabditina</taxon>
        <taxon>Rhabditomorpha</taxon>
        <taxon>Strongyloidea</taxon>
        <taxon>Strongylidae</taxon>
        <taxon>Cylicostephanus</taxon>
    </lineage>
</organism>
<dbReference type="InterPro" id="IPR000749">
    <property type="entry name" value="ATP-guanido_PTrfase"/>
</dbReference>
<evidence type="ECO:0000256" key="6">
    <source>
        <dbReference type="PROSITE-ProRule" id="PRU00843"/>
    </source>
</evidence>
<dbReference type="GO" id="GO:0004111">
    <property type="term" value="F:creatine kinase activity"/>
    <property type="evidence" value="ECO:0007669"/>
    <property type="project" value="InterPro"/>
</dbReference>
<dbReference type="EMBL" id="UYRV01129618">
    <property type="protein sequence ID" value="VDN36612.1"/>
    <property type="molecule type" value="Genomic_DNA"/>
</dbReference>
<evidence type="ECO:0000256" key="2">
    <source>
        <dbReference type="ARBA" id="ARBA00022679"/>
    </source>
</evidence>
<dbReference type="OrthoDB" id="430219at2759"/>
<keyword evidence="5 6" id="KW-0067">ATP-binding</keyword>
<keyword evidence="4 6" id="KW-0418">Kinase</keyword>
<feature type="domain" description="Phosphagen kinase C-terminal" evidence="7">
    <location>
        <begin position="1"/>
        <end position="128"/>
    </location>
</feature>
<dbReference type="GO" id="GO:0046314">
    <property type="term" value="P:phosphocreatine biosynthetic process"/>
    <property type="evidence" value="ECO:0007669"/>
    <property type="project" value="InterPro"/>
</dbReference>
<reference evidence="8 9" key="1">
    <citation type="submission" date="2018-11" db="EMBL/GenBank/DDBJ databases">
        <authorList>
            <consortium name="Pathogen Informatics"/>
        </authorList>
    </citation>
    <scope>NUCLEOTIDE SEQUENCE [LARGE SCALE GENOMIC DNA]</scope>
</reference>
<keyword evidence="3 6" id="KW-0547">Nucleotide-binding</keyword>
<evidence type="ECO:0000313" key="9">
    <source>
        <dbReference type="Proteomes" id="UP000271889"/>
    </source>
</evidence>
<evidence type="ECO:0000256" key="3">
    <source>
        <dbReference type="ARBA" id="ARBA00022741"/>
    </source>
</evidence>
<dbReference type="PANTHER" id="PTHR11547">
    <property type="entry name" value="ARGININE OR CREATINE KINASE"/>
    <property type="match status" value="1"/>
</dbReference>
<accession>A0A3P7QXK4</accession>
<evidence type="ECO:0000313" key="8">
    <source>
        <dbReference type="EMBL" id="VDN36612.1"/>
    </source>
</evidence>
<evidence type="ECO:0000256" key="4">
    <source>
        <dbReference type="ARBA" id="ARBA00022777"/>
    </source>
</evidence>
<gene>
    <name evidence="8" type="ORF">CGOC_LOCUS13254</name>
</gene>
<keyword evidence="2 6" id="KW-0808">Transferase</keyword>
<dbReference type="Pfam" id="PF00217">
    <property type="entry name" value="ATP-gua_Ptrans"/>
    <property type="match status" value="1"/>
</dbReference>
<dbReference type="PROSITE" id="PS51510">
    <property type="entry name" value="PHOSPHAGEN_KINASE_C"/>
    <property type="match status" value="1"/>
</dbReference>
<evidence type="ECO:0000256" key="1">
    <source>
        <dbReference type="ARBA" id="ARBA00012230"/>
    </source>
</evidence>
<feature type="binding site" evidence="6">
    <location>
        <begin position="70"/>
        <end position="75"/>
    </location>
    <ligand>
        <name>ATP</name>
        <dbReference type="ChEBI" id="CHEBI:30616"/>
    </ligand>
</feature>
<dbReference type="Gene3D" id="3.30.590.10">
    <property type="entry name" value="Glutamine synthetase/guanido kinase, catalytic domain"/>
    <property type="match status" value="1"/>
</dbReference>
<comment type="caution">
    <text evidence="6">Lacks conserved residue(s) required for the propagation of feature annotation.</text>
</comment>
<evidence type="ECO:0000256" key="5">
    <source>
        <dbReference type="ARBA" id="ARBA00022840"/>
    </source>
</evidence>
<dbReference type="InterPro" id="IPR014746">
    <property type="entry name" value="Gln_synth/guanido_kin_cat_dom"/>
</dbReference>
<dbReference type="PANTHER" id="PTHR11547:SF38">
    <property type="entry name" value="ARGININE KINASE 1-RELATED"/>
    <property type="match status" value="1"/>
</dbReference>
<name>A0A3P7QXK4_CYLGO</name>
<comment type="similarity">
    <text evidence="6">Belongs to the ATP:guanido phosphotransferase family.</text>
</comment>
<evidence type="ECO:0000259" key="7">
    <source>
        <dbReference type="PROSITE" id="PS51510"/>
    </source>
</evidence>